<feature type="domain" description="BHLH" evidence="8">
    <location>
        <begin position="92"/>
        <end position="144"/>
    </location>
</feature>
<dbReference type="PANTHER" id="PTHR45776:SF2">
    <property type="entry name" value="MIP04163P"/>
    <property type="match status" value="1"/>
</dbReference>
<reference evidence="10" key="1">
    <citation type="submission" date="2017-01" db="EMBL/GenBank/DDBJ databases">
        <title>Comparative genomics of anhydrobiosis in the tardigrade Hypsibius dujardini.</title>
        <authorList>
            <person name="Yoshida Y."/>
            <person name="Koutsovoulos G."/>
            <person name="Laetsch D."/>
            <person name="Stevens L."/>
            <person name="Kumar S."/>
            <person name="Horikawa D."/>
            <person name="Ishino K."/>
            <person name="Komine S."/>
            <person name="Tomita M."/>
            <person name="Blaxter M."/>
            <person name="Arakawa K."/>
        </authorList>
    </citation>
    <scope>NUCLEOTIDE SEQUENCE [LARGE SCALE GENOMIC DNA]</scope>
    <source>
        <strain evidence="10">Z151</strain>
    </source>
</reference>
<keyword evidence="3" id="KW-0805">Transcription regulation</keyword>
<accession>A0A1W0WB74</accession>
<evidence type="ECO:0000256" key="4">
    <source>
        <dbReference type="ARBA" id="ARBA00023125"/>
    </source>
</evidence>
<dbReference type="PANTHER" id="PTHR45776">
    <property type="entry name" value="MIP04163P"/>
    <property type="match status" value="1"/>
</dbReference>
<dbReference type="InterPro" id="IPR011598">
    <property type="entry name" value="bHLH_dom"/>
</dbReference>
<proteinExistence type="inferred from homology"/>
<comment type="caution">
    <text evidence="9">The sequence shown here is derived from an EMBL/GenBank/DDBJ whole genome shotgun (WGS) entry which is preliminary data.</text>
</comment>
<keyword evidence="4" id="KW-0238">DNA-binding</keyword>
<dbReference type="Proteomes" id="UP000192578">
    <property type="component" value="Unassembled WGS sequence"/>
</dbReference>
<dbReference type="PROSITE" id="PS50888">
    <property type="entry name" value="BHLH"/>
    <property type="match status" value="1"/>
</dbReference>
<protein>
    <recommendedName>
        <fullName evidence="8">BHLH domain-containing protein</fullName>
    </recommendedName>
</protein>
<evidence type="ECO:0000313" key="9">
    <source>
        <dbReference type="EMBL" id="OQV12451.1"/>
    </source>
</evidence>
<gene>
    <name evidence="9" type="ORF">BV898_13251</name>
</gene>
<evidence type="ECO:0000256" key="6">
    <source>
        <dbReference type="ARBA" id="ARBA00023242"/>
    </source>
</evidence>
<dbReference type="GO" id="GO:0005634">
    <property type="term" value="C:nucleus"/>
    <property type="evidence" value="ECO:0007669"/>
    <property type="project" value="UniProtKB-SubCell"/>
</dbReference>
<keyword evidence="6" id="KW-0539">Nucleus</keyword>
<evidence type="ECO:0000256" key="5">
    <source>
        <dbReference type="ARBA" id="ARBA00023163"/>
    </source>
</evidence>
<dbReference type="OrthoDB" id="10578143at2759"/>
<dbReference type="AlphaFoldDB" id="A0A1W0WB74"/>
<name>A0A1W0WB74_HYPEX</name>
<evidence type="ECO:0000256" key="3">
    <source>
        <dbReference type="ARBA" id="ARBA00023015"/>
    </source>
</evidence>
<evidence type="ECO:0000313" key="10">
    <source>
        <dbReference type="Proteomes" id="UP000192578"/>
    </source>
</evidence>
<organism evidence="9 10">
    <name type="scientific">Hypsibius exemplaris</name>
    <name type="common">Freshwater tardigrade</name>
    <dbReference type="NCBI Taxonomy" id="2072580"/>
    <lineage>
        <taxon>Eukaryota</taxon>
        <taxon>Metazoa</taxon>
        <taxon>Ecdysozoa</taxon>
        <taxon>Tardigrada</taxon>
        <taxon>Eutardigrada</taxon>
        <taxon>Parachela</taxon>
        <taxon>Hypsibioidea</taxon>
        <taxon>Hypsibiidae</taxon>
        <taxon>Hypsibius</taxon>
    </lineage>
</organism>
<dbReference type="EMBL" id="MTYJ01000144">
    <property type="protein sequence ID" value="OQV12451.1"/>
    <property type="molecule type" value="Genomic_DNA"/>
</dbReference>
<dbReference type="GO" id="GO:0046983">
    <property type="term" value="F:protein dimerization activity"/>
    <property type="evidence" value="ECO:0007669"/>
    <property type="project" value="InterPro"/>
</dbReference>
<feature type="compositionally biased region" description="Basic and acidic residues" evidence="7">
    <location>
        <begin position="74"/>
        <end position="101"/>
    </location>
</feature>
<comment type="similarity">
    <text evidence="2">Belongs to the MiT/TFE family.</text>
</comment>
<comment type="subcellular location">
    <subcellularLocation>
        <location evidence="1">Nucleus</location>
    </subcellularLocation>
</comment>
<feature type="region of interest" description="Disordered" evidence="7">
    <location>
        <begin position="59"/>
        <end position="104"/>
    </location>
</feature>
<evidence type="ECO:0000256" key="2">
    <source>
        <dbReference type="ARBA" id="ARBA00008289"/>
    </source>
</evidence>
<keyword evidence="5" id="KW-0804">Transcription</keyword>
<dbReference type="Gene3D" id="4.10.280.10">
    <property type="entry name" value="Helix-loop-helix DNA-binding domain"/>
    <property type="match status" value="1"/>
</dbReference>
<dbReference type="SMART" id="SM00353">
    <property type="entry name" value="HLH"/>
    <property type="match status" value="1"/>
</dbReference>
<evidence type="ECO:0000259" key="8">
    <source>
        <dbReference type="PROSITE" id="PS50888"/>
    </source>
</evidence>
<sequence length="313" mass="35479">MGPHRFHRKPNRRTNTKTMNQMIVDIMELENDSTFDKCNQNPGNSRVMSDRNANYRILDPTTGHLLPAGQHSRAAREPSSRSHRSKGYDNRKKKDDHNVIERKRRNNINNLIKELRALLPSGQAVNETSKGSTLKATVDYMKELKRDRDRLRAIETTHKACHNNIISRPDEELLLRVQELESLVEAQRLATRMNSADQSQMSPINATTQDEGVVSPAASDLSSSCEFAEDVKQELLEQQQRYLAAQEYFSYTTYLDAAEQDGMTGGVVLSEEELANIFNEMSPMEQIVSLDAPDPLVSYYDMAMSEGSVTELL</sequence>
<dbReference type="InterPro" id="IPR036638">
    <property type="entry name" value="HLH_DNA-bd_sf"/>
</dbReference>
<dbReference type="GO" id="GO:0000978">
    <property type="term" value="F:RNA polymerase II cis-regulatory region sequence-specific DNA binding"/>
    <property type="evidence" value="ECO:0007669"/>
    <property type="project" value="TreeGrafter"/>
</dbReference>
<dbReference type="SUPFAM" id="SSF47459">
    <property type="entry name" value="HLH, helix-loop-helix DNA-binding domain"/>
    <property type="match status" value="1"/>
</dbReference>
<evidence type="ECO:0000256" key="7">
    <source>
        <dbReference type="SAM" id="MobiDB-lite"/>
    </source>
</evidence>
<evidence type="ECO:0000256" key="1">
    <source>
        <dbReference type="ARBA" id="ARBA00004123"/>
    </source>
</evidence>
<keyword evidence="10" id="KW-1185">Reference proteome</keyword>
<dbReference type="Pfam" id="PF00010">
    <property type="entry name" value="HLH"/>
    <property type="match status" value="1"/>
</dbReference>
<dbReference type="GO" id="GO:0000981">
    <property type="term" value="F:DNA-binding transcription factor activity, RNA polymerase II-specific"/>
    <property type="evidence" value="ECO:0007669"/>
    <property type="project" value="TreeGrafter"/>
</dbReference>